<dbReference type="NCBIfam" id="NF006585">
    <property type="entry name" value="PRK09111.1"/>
    <property type="match status" value="1"/>
</dbReference>
<keyword evidence="15" id="KW-1185">Reference proteome</keyword>
<evidence type="ECO:0000256" key="12">
    <source>
        <dbReference type="SAM" id="MobiDB-lite"/>
    </source>
</evidence>
<dbReference type="PANTHER" id="PTHR11669:SF0">
    <property type="entry name" value="PROTEIN STICHEL-LIKE 2"/>
    <property type="match status" value="1"/>
</dbReference>
<evidence type="ECO:0000313" key="14">
    <source>
        <dbReference type="EMBL" id="GAA4009391.1"/>
    </source>
</evidence>
<dbReference type="Pfam" id="PF12169">
    <property type="entry name" value="DNA_pol3_gamma3"/>
    <property type="match status" value="1"/>
</dbReference>
<dbReference type="Gene3D" id="3.40.50.300">
    <property type="entry name" value="P-loop containing nucleotide triphosphate hydrolases"/>
    <property type="match status" value="1"/>
</dbReference>
<evidence type="ECO:0000256" key="9">
    <source>
        <dbReference type="ARBA" id="ARBA00022932"/>
    </source>
</evidence>
<evidence type="ECO:0000256" key="5">
    <source>
        <dbReference type="ARBA" id="ARBA00022723"/>
    </source>
</evidence>
<comment type="similarity">
    <text evidence="1 11">Belongs to the DnaX/STICHEL family.</text>
</comment>
<evidence type="ECO:0000256" key="7">
    <source>
        <dbReference type="ARBA" id="ARBA00022833"/>
    </source>
</evidence>
<organism evidence="14 15">
    <name type="scientific">Sphingomonas humi</name>
    <dbReference type="NCBI Taxonomy" id="335630"/>
    <lineage>
        <taxon>Bacteria</taxon>
        <taxon>Pseudomonadati</taxon>
        <taxon>Pseudomonadota</taxon>
        <taxon>Alphaproteobacteria</taxon>
        <taxon>Sphingomonadales</taxon>
        <taxon>Sphingomonadaceae</taxon>
        <taxon>Sphingomonas</taxon>
    </lineage>
</organism>
<evidence type="ECO:0000313" key="15">
    <source>
        <dbReference type="Proteomes" id="UP001501310"/>
    </source>
</evidence>
<name>A0ABP7SBB0_9SPHN</name>
<feature type="compositionally biased region" description="Low complexity" evidence="12">
    <location>
        <begin position="415"/>
        <end position="426"/>
    </location>
</feature>
<feature type="region of interest" description="Disordered" evidence="12">
    <location>
        <begin position="397"/>
        <end position="430"/>
    </location>
</feature>
<dbReference type="PANTHER" id="PTHR11669">
    <property type="entry name" value="REPLICATION FACTOR C / DNA POLYMERASE III GAMMA-TAU SUBUNIT"/>
    <property type="match status" value="1"/>
</dbReference>
<keyword evidence="7" id="KW-0862">Zinc</keyword>
<dbReference type="InterPro" id="IPR012763">
    <property type="entry name" value="DNA_pol_III_sug/sutau_N"/>
</dbReference>
<proteinExistence type="inferred from homology"/>
<dbReference type="CDD" id="cd00009">
    <property type="entry name" value="AAA"/>
    <property type="match status" value="1"/>
</dbReference>
<dbReference type="InterPro" id="IPR045085">
    <property type="entry name" value="HLD_clamp_pol_III_gamma_tau"/>
</dbReference>
<dbReference type="NCBIfam" id="TIGR02397">
    <property type="entry name" value="dnaX_nterm"/>
    <property type="match status" value="1"/>
</dbReference>
<dbReference type="Gene3D" id="1.20.272.10">
    <property type="match status" value="1"/>
</dbReference>
<dbReference type="InterPro" id="IPR027417">
    <property type="entry name" value="P-loop_NTPase"/>
</dbReference>
<evidence type="ECO:0000256" key="3">
    <source>
        <dbReference type="ARBA" id="ARBA00022695"/>
    </source>
</evidence>
<evidence type="ECO:0000259" key="13">
    <source>
        <dbReference type="SMART" id="SM00382"/>
    </source>
</evidence>
<keyword evidence="5" id="KW-0479">Metal-binding</keyword>
<comment type="catalytic activity">
    <reaction evidence="10 11">
        <text>DNA(n) + a 2'-deoxyribonucleoside 5'-triphosphate = DNA(n+1) + diphosphate</text>
        <dbReference type="Rhea" id="RHEA:22508"/>
        <dbReference type="Rhea" id="RHEA-COMP:17339"/>
        <dbReference type="Rhea" id="RHEA-COMP:17340"/>
        <dbReference type="ChEBI" id="CHEBI:33019"/>
        <dbReference type="ChEBI" id="CHEBI:61560"/>
        <dbReference type="ChEBI" id="CHEBI:173112"/>
        <dbReference type="EC" id="2.7.7.7"/>
    </reaction>
</comment>
<dbReference type="Pfam" id="PF13177">
    <property type="entry name" value="DNA_pol3_delta2"/>
    <property type="match status" value="1"/>
</dbReference>
<dbReference type="EC" id="2.7.7.7" evidence="11"/>
<keyword evidence="9 11" id="KW-0239">DNA-directed DNA polymerase</keyword>
<dbReference type="SUPFAM" id="SSF48019">
    <property type="entry name" value="post-AAA+ oligomerization domain-like"/>
    <property type="match status" value="1"/>
</dbReference>
<sequence>MGLDLPAQPLEKSAAASPYRVLARKYRPQSFGELIGQDAMVRTLGNAIATGRIAHAFLLTGVRGVGKTSTARLVAKALNCIGPDGQGGPTIDPCGVCEPCRAIAEGRHIDVTEMDAASHTGVDDVREIIEAVRYSAVSARFKIYIIDEVHMLSKNAFNALLKTLEEPPAHVKFLFATTEVNKVPVTVLSRCQRFDLRRIPAEALVDHFRRITEIEQVSIEPDALLMIARAAEGSARDGLSLLDQAIAHGGGEVKTEAVRDMLGLADRGRIRRLLSLLLAGDASGSLAELDEAQALGIDPAALLRGLMEQLHAASRAKAGRGGDPLASAEERAASEELGASLGWSQLHRLWQLLLKGLSDVSLAPDPNEAAAMVLLRLVHAADLPDPAALIARLQGQGEGTVTAPTPRAAPPPAAPRAEAPAPQPQATSSLPGSFRDLVSLLEAKGKPLRAVQLTGQVGLIRFAAGDIALKPLQPLGANFARELEADLRAVTGASWQVTLSDGEAEPSLAAQERMEEERARDAILAEPSVAAVLSAFPETKLETVNPKDAQHA</sequence>
<keyword evidence="3 11" id="KW-0548">Nucleotidyltransferase</keyword>
<evidence type="ECO:0000256" key="11">
    <source>
        <dbReference type="RuleBase" id="RU364063"/>
    </source>
</evidence>
<dbReference type="CDD" id="cd18137">
    <property type="entry name" value="HLD_clamp_pol_III_gamma_tau"/>
    <property type="match status" value="1"/>
</dbReference>
<keyword evidence="6 11" id="KW-0547">Nucleotide-binding</keyword>
<protein>
    <recommendedName>
        <fullName evidence="11">DNA polymerase III subunit gamma/tau</fullName>
        <ecNumber evidence="11">2.7.7.7</ecNumber>
    </recommendedName>
</protein>
<dbReference type="InterPro" id="IPR003593">
    <property type="entry name" value="AAA+_ATPase"/>
</dbReference>
<dbReference type="Pfam" id="PF12362">
    <property type="entry name" value="DUF3646"/>
    <property type="match status" value="1"/>
</dbReference>
<feature type="domain" description="AAA+ ATPase" evidence="13">
    <location>
        <begin position="53"/>
        <end position="200"/>
    </location>
</feature>
<dbReference type="InterPro" id="IPR022107">
    <property type="entry name" value="DNA_pol_III_gamma/tau_C"/>
</dbReference>
<comment type="function">
    <text evidence="11">DNA polymerase III is a complex, multichain enzyme responsible for most of the replicative synthesis in bacteria. This DNA polymerase also exhibits 3' to 5' exonuclease activity.</text>
</comment>
<dbReference type="Proteomes" id="UP001501310">
    <property type="component" value="Unassembled WGS sequence"/>
</dbReference>
<evidence type="ECO:0000256" key="8">
    <source>
        <dbReference type="ARBA" id="ARBA00022840"/>
    </source>
</evidence>
<comment type="subunit">
    <text evidence="11">DNA polymerase III contains a core (composed of alpha, epsilon and theta chains) that associates with a tau subunit. This core dimerizes to form the POLIII' complex. PolIII' associates with the gamma complex (composed of gamma, delta, delta', psi and chi chains) and with the beta chain to form the complete DNA polymerase III complex.</text>
</comment>
<accession>A0ABP7SBB0</accession>
<keyword evidence="2 11" id="KW-0808">Transferase</keyword>
<reference evidence="15" key="1">
    <citation type="journal article" date="2019" name="Int. J. Syst. Evol. Microbiol.">
        <title>The Global Catalogue of Microorganisms (GCM) 10K type strain sequencing project: providing services to taxonomists for standard genome sequencing and annotation.</title>
        <authorList>
            <consortium name="The Broad Institute Genomics Platform"/>
            <consortium name="The Broad Institute Genome Sequencing Center for Infectious Disease"/>
            <person name="Wu L."/>
            <person name="Ma J."/>
        </authorList>
    </citation>
    <scope>NUCLEOTIDE SEQUENCE [LARGE SCALE GENOMIC DNA]</scope>
    <source>
        <strain evidence="15">JCM 16603</strain>
    </source>
</reference>
<dbReference type="SMART" id="SM00382">
    <property type="entry name" value="AAA"/>
    <property type="match status" value="1"/>
</dbReference>
<dbReference type="Gene3D" id="1.10.8.60">
    <property type="match status" value="1"/>
</dbReference>
<evidence type="ECO:0000256" key="1">
    <source>
        <dbReference type="ARBA" id="ARBA00006360"/>
    </source>
</evidence>
<evidence type="ECO:0000256" key="4">
    <source>
        <dbReference type="ARBA" id="ARBA00022705"/>
    </source>
</evidence>
<dbReference type="InterPro" id="IPR050238">
    <property type="entry name" value="DNA_Rep/Repair_Clamp_Loader"/>
</dbReference>
<dbReference type="InterPro" id="IPR022754">
    <property type="entry name" value="DNA_pol_III_gamma-3"/>
</dbReference>
<dbReference type="EMBL" id="BAAAZD010000002">
    <property type="protein sequence ID" value="GAA4009391.1"/>
    <property type="molecule type" value="Genomic_DNA"/>
</dbReference>
<evidence type="ECO:0000256" key="2">
    <source>
        <dbReference type="ARBA" id="ARBA00022679"/>
    </source>
</evidence>
<dbReference type="Pfam" id="PF22608">
    <property type="entry name" value="DNAX_ATPase_lid"/>
    <property type="match status" value="1"/>
</dbReference>
<keyword evidence="8 11" id="KW-0067">ATP-binding</keyword>
<evidence type="ECO:0000256" key="6">
    <source>
        <dbReference type="ARBA" id="ARBA00022741"/>
    </source>
</evidence>
<dbReference type="SUPFAM" id="SSF52540">
    <property type="entry name" value="P-loop containing nucleoside triphosphate hydrolases"/>
    <property type="match status" value="1"/>
</dbReference>
<keyword evidence="4 11" id="KW-0235">DNA replication</keyword>
<evidence type="ECO:0000256" key="10">
    <source>
        <dbReference type="ARBA" id="ARBA00049244"/>
    </source>
</evidence>
<comment type="caution">
    <text evidence="14">The sequence shown here is derived from an EMBL/GenBank/DDBJ whole genome shotgun (WGS) entry which is preliminary data.</text>
</comment>
<gene>
    <name evidence="11" type="primary">dnaX</name>
    <name evidence="14" type="ORF">GCM10022211_24410</name>
</gene>
<dbReference type="InterPro" id="IPR008921">
    <property type="entry name" value="DNA_pol3_clamp-load_cplx_C"/>
</dbReference>